<feature type="region of interest" description="Disordered" evidence="1">
    <location>
        <begin position="71"/>
        <end position="99"/>
    </location>
</feature>
<reference evidence="2 3" key="1">
    <citation type="journal article" date="2019" name="Emerg. Microbes Infect.">
        <title>Comprehensive subspecies identification of 175 nontuberculous mycobacteria species based on 7547 genomic profiles.</title>
        <authorList>
            <person name="Matsumoto Y."/>
            <person name="Kinjo T."/>
            <person name="Motooka D."/>
            <person name="Nabeya D."/>
            <person name="Jung N."/>
            <person name="Uechi K."/>
            <person name="Horii T."/>
            <person name="Iida T."/>
            <person name="Fujita J."/>
            <person name="Nakamura S."/>
        </authorList>
    </citation>
    <scope>NUCLEOTIDE SEQUENCE [LARGE SCALE GENOMIC DNA]</scope>
    <source>
        <strain evidence="2 3">JCM 15296</strain>
    </source>
</reference>
<evidence type="ECO:0000313" key="2">
    <source>
        <dbReference type="EMBL" id="BBX82250.1"/>
    </source>
</evidence>
<name>A0ABM7I6S8_9MYCO</name>
<evidence type="ECO:0000256" key="1">
    <source>
        <dbReference type="SAM" id="MobiDB-lite"/>
    </source>
</evidence>
<keyword evidence="3" id="KW-1185">Reference proteome</keyword>
<gene>
    <name evidence="2" type="ORF">MAUB_01230</name>
</gene>
<protein>
    <recommendedName>
        <fullName evidence="4">WXG100 family type VII secretion target</fullName>
    </recommendedName>
</protein>
<evidence type="ECO:0008006" key="4">
    <source>
        <dbReference type="Google" id="ProtNLM"/>
    </source>
</evidence>
<evidence type="ECO:0000313" key="3">
    <source>
        <dbReference type="Proteomes" id="UP000465609"/>
    </source>
</evidence>
<dbReference type="RefSeq" id="WP_138233420.1">
    <property type="nucleotide sequence ID" value="NZ_AP022577.1"/>
</dbReference>
<accession>A0ABM7I6S8</accession>
<sequence>MSKIGISPDEARHLVGQQGHNTDEIRGHIATIDTHVNSLAHSTYVSDTTNALAMKWESETKPALEKIVARSEAAQSGTNSAVDHQLATQASNASSIRSV</sequence>
<dbReference type="EMBL" id="AP022577">
    <property type="protein sequence ID" value="BBX82250.1"/>
    <property type="molecule type" value="Genomic_DNA"/>
</dbReference>
<dbReference type="Proteomes" id="UP000465609">
    <property type="component" value="Chromosome"/>
</dbReference>
<proteinExistence type="predicted"/>
<organism evidence="2 3">
    <name type="scientific">Mycolicibacterium aubagnense</name>
    <dbReference type="NCBI Taxonomy" id="319707"/>
    <lineage>
        <taxon>Bacteria</taxon>
        <taxon>Bacillati</taxon>
        <taxon>Actinomycetota</taxon>
        <taxon>Actinomycetes</taxon>
        <taxon>Mycobacteriales</taxon>
        <taxon>Mycobacteriaceae</taxon>
        <taxon>Mycolicibacterium</taxon>
    </lineage>
</organism>
<feature type="compositionally biased region" description="Polar residues" evidence="1">
    <location>
        <begin position="73"/>
        <end position="99"/>
    </location>
</feature>